<dbReference type="InterPro" id="IPR007432">
    <property type="entry name" value="DUF480"/>
</dbReference>
<evidence type="ECO:0000313" key="4">
    <source>
        <dbReference type="Proteomes" id="UP000479692"/>
    </source>
</evidence>
<evidence type="ECO:0000256" key="1">
    <source>
        <dbReference type="HAMAP-Rule" id="MF_01584"/>
    </source>
</evidence>
<proteinExistence type="inferred from homology"/>
<dbReference type="Pfam" id="PF04337">
    <property type="entry name" value="DUF480"/>
    <property type="match status" value="1"/>
</dbReference>
<dbReference type="InterPro" id="IPR036388">
    <property type="entry name" value="WH-like_DNA-bd_sf"/>
</dbReference>
<dbReference type="Proteomes" id="UP000479692">
    <property type="component" value="Unassembled WGS sequence"/>
</dbReference>
<dbReference type="PANTHER" id="PTHR38768:SF1">
    <property type="entry name" value="UPF0502 PROTEIN YCEH"/>
    <property type="match status" value="1"/>
</dbReference>
<dbReference type="RefSeq" id="WP_156642067.1">
    <property type="nucleotide sequence ID" value="NZ_WOXT01000003.1"/>
</dbReference>
<dbReference type="Gene3D" id="1.10.10.10">
    <property type="entry name" value="Winged helix-like DNA-binding domain superfamily/Winged helix DNA-binding domain"/>
    <property type="match status" value="2"/>
</dbReference>
<keyword evidence="4" id="KW-1185">Reference proteome</keyword>
<keyword evidence="2" id="KW-0175">Coiled coil</keyword>
<protein>
    <submittedName>
        <fullName evidence="3">DUF480 domain-containing protein</fullName>
    </submittedName>
</protein>
<organism evidence="3 4">
    <name type="scientific">Noviluteimonas gilva</name>
    <dbReference type="NCBI Taxonomy" id="2682097"/>
    <lineage>
        <taxon>Bacteria</taxon>
        <taxon>Pseudomonadati</taxon>
        <taxon>Pseudomonadota</taxon>
        <taxon>Gammaproteobacteria</taxon>
        <taxon>Lysobacterales</taxon>
        <taxon>Lysobacteraceae</taxon>
        <taxon>Noviluteimonas</taxon>
    </lineage>
</organism>
<dbReference type="SUPFAM" id="SSF46785">
    <property type="entry name" value="Winged helix' DNA-binding domain"/>
    <property type="match status" value="2"/>
</dbReference>
<accession>A0A7C9HMS0</accession>
<evidence type="ECO:0000313" key="3">
    <source>
        <dbReference type="EMBL" id="MUV14715.1"/>
    </source>
</evidence>
<dbReference type="AlphaFoldDB" id="A0A7C9HMS0"/>
<dbReference type="EMBL" id="WOXT01000003">
    <property type="protein sequence ID" value="MUV14715.1"/>
    <property type="molecule type" value="Genomic_DNA"/>
</dbReference>
<evidence type="ECO:0000256" key="2">
    <source>
        <dbReference type="SAM" id="Coils"/>
    </source>
</evidence>
<comment type="caution">
    <text evidence="3">The sequence shown here is derived from an EMBL/GenBank/DDBJ whole genome shotgun (WGS) entry which is preliminary data.</text>
</comment>
<feature type="coiled-coil region" evidence="2">
    <location>
        <begin position="194"/>
        <end position="221"/>
    </location>
</feature>
<dbReference type="PANTHER" id="PTHR38768">
    <property type="entry name" value="UPF0502 PROTEIN YCEH"/>
    <property type="match status" value="1"/>
</dbReference>
<comment type="similarity">
    <text evidence="1">Belongs to the UPF0502 family.</text>
</comment>
<dbReference type="HAMAP" id="MF_01584">
    <property type="entry name" value="UPF0502"/>
    <property type="match status" value="1"/>
</dbReference>
<reference evidence="3 4" key="1">
    <citation type="submission" date="2019-12" db="EMBL/GenBank/DDBJ databases">
        <authorList>
            <person name="Xu J."/>
        </authorList>
    </citation>
    <scope>NUCLEOTIDE SEQUENCE [LARGE SCALE GENOMIC DNA]</scope>
    <source>
        <strain evidence="3 4">HX-5-24</strain>
    </source>
</reference>
<name>A0A7C9HMS0_9GAMM</name>
<gene>
    <name evidence="3" type="ORF">GN331_10915</name>
</gene>
<sequence>MTQDADSAPSFPVLNAIEARILGCLIEKQATTPEQYPLTENAIQLACNQKTNREPIMDVSPGDVAHAVRRMEERRLVRNTQSARALRFEHKASQAYSLTPPQQAIVAILLLRGPQTPSEIRTRTNRMATFADAEDLQHALDRLQQRDAPLIVRVPRSGGQREDRYMHLLSGPIDVEALRSASASASAHETGVTRDELSQRVAELEARVEALEQLMRRADDA</sequence>
<dbReference type="InterPro" id="IPR036390">
    <property type="entry name" value="WH_DNA-bd_sf"/>
</dbReference>